<dbReference type="InterPro" id="IPR022257">
    <property type="entry name" value="PHM7_ext"/>
</dbReference>
<evidence type="ECO:0000259" key="3">
    <source>
        <dbReference type="Pfam" id="PF02714"/>
    </source>
</evidence>
<evidence type="ECO:0000313" key="6">
    <source>
        <dbReference type="EMBL" id="KAF9585913.1"/>
    </source>
</evidence>
<dbReference type="PANTHER" id="PTHR13018:SF139">
    <property type="entry name" value="PHOSPHATE METABOLISM PROTEIN 7"/>
    <property type="match status" value="1"/>
</dbReference>
<feature type="domain" description="CSC1/OSCA1-like cytosolic" evidence="5">
    <location>
        <begin position="27"/>
        <end position="253"/>
    </location>
</feature>
<dbReference type="Pfam" id="PF14703">
    <property type="entry name" value="PHM7_cyt"/>
    <property type="match status" value="1"/>
</dbReference>
<dbReference type="Proteomes" id="UP000780801">
    <property type="component" value="Unassembled WGS sequence"/>
</dbReference>
<gene>
    <name evidence="6" type="ORF">BGW38_000069</name>
</gene>
<feature type="region of interest" description="Disordered" evidence="1">
    <location>
        <begin position="621"/>
        <end position="652"/>
    </location>
</feature>
<keyword evidence="7" id="KW-1185">Reference proteome</keyword>
<evidence type="ECO:0000259" key="4">
    <source>
        <dbReference type="Pfam" id="PF12621"/>
    </source>
</evidence>
<feature type="transmembrane region" description="Helical" evidence="2">
    <location>
        <begin position="360"/>
        <end position="381"/>
    </location>
</feature>
<evidence type="ECO:0000256" key="2">
    <source>
        <dbReference type="SAM" id="Phobius"/>
    </source>
</evidence>
<feature type="transmembrane region" description="Helical" evidence="2">
    <location>
        <begin position="295"/>
        <end position="316"/>
    </location>
</feature>
<accession>A0A9P6G277</accession>
<feature type="transmembrane region" description="Helical" evidence="2">
    <location>
        <begin position="323"/>
        <end position="340"/>
    </location>
</feature>
<evidence type="ECO:0000313" key="7">
    <source>
        <dbReference type="Proteomes" id="UP000780801"/>
    </source>
</evidence>
<keyword evidence="2" id="KW-0812">Transmembrane</keyword>
<feature type="transmembrane region" description="Helical" evidence="2">
    <location>
        <begin position="266"/>
        <end position="289"/>
    </location>
</feature>
<name>A0A9P6G277_9FUNG</name>
<dbReference type="InterPro" id="IPR045122">
    <property type="entry name" value="Csc1-like"/>
</dbReference>
<protein>
    <submittedName>
        <fullName evidence="6">Uncharacterized protein</fullName>
    </submittedName>
</protein>
<keyword evidence="2" id="KW-0472">Membrane</keyword>
<feature type="domain" description="CSC1/OSCA1-like 7TM region" evidence="3">
    <location>
        <begin position="264"/>
        <end position="469"/>
    </location>
</feature>
<proteinExistence type="predicted"/>
<feature type="domain" description="10TM putative phosphate transporter extracellular tail" evidence="4">
    <location>
        <begin position="793"/>
        <end position="849"/>
    </location>
</feature>
<dbReference type="GO" id="GO:0005886">
    <property type="term" value="C:plasma membrane"/>
    <property type="evidence" value="ECO:0007669"/>
    <property type="project" value="TreeGrafter"/>
</dbReference>
<feature type="region of interest" description="Disordered" evidence="1">
    <location>
        <begin position="93"/>
        <end position="156"/>
    </location>
</feature>
<organism evidence="6 7">
    <name type="scientific">Lunasporangiospora selenospora</name>
    <dbReference type="NCBI Taxonomy" id="979761"/>
    <lineage>
        <taxon>Eukaryota</taxon>
        <taxon>Fungi</taxon>
        <taxon>Fungi incertae sedis</taxon>
        <taxon>Mucoromycota</taxon>
        <taxon>Mortierellomycotina</taxon>
        <taxon>Mortierellomycetes</taxon>
        <taxon>Mortierellales</taxon>
        <taxon>Mortierellaceae</taxon>
        <taxon>Lunasporangiospora</taxon>
    </lineage>
</organism>
<dbReference type="AlphaFoldDB" id="A0A9P6G277"/>
<dbReference type="EMBL" id="JAABOA010000101">
    <property type="protein sequence ID" value="KAF9585913.1"/>
    <property type="molecule type" value="Genomic_DNA"/>
</dbReference>
<keyword evidence="2" id="KW-1133">Transmembrane helix</keyword>
<evidence type="ECO:0000256" key="1">
    <source>
        <dbReference type="SAM" id="MobiDB-lite"/>
    </source>
</evidence>
<dbReference type="Pfam" id="PF02714">
    <property type="entry name" value="RSN1_7TM"/>
    <property type="match status" value="1"/>
</dbReference>
<dbReference type="InterPro" id="IPR027815">
    <property type="entry name" value="CSC1/OSCA1-like_cyt"/>
</dbReference>
<dbReference type="Pfam" id="PF12621">
    <property type="entry name" value="PHM7_ext"/>
    <property type="match status" value="1"/>
</dbReference>
<feature type="compositionally biased region" description="Polar residues" evidence="1">
    <location>
        <begin position="735"/>
        <end position="745"/>
    </location>
</feature>
<feature type="transmembrane region" description="Helical" evidence="2">
    <location>
        <begin position="516"/>
        <end position="534"/>
    </location>
</feature>
<sequence>MLGVRKYITRRQEYLMSEARAKSYQATTVLVCGLPSQENNIDSLYGIFHVLPGGIRRIWMAYKADDLQKECNDRIALTNKLEAAECTLLRKKLKRHQKSGRRQSVTSENSTNLLSDMNNGGGDGNSSALQSRQQQSLTQSPDESFPVEERPQHRPASFPKSLFATCLGIKKVDSIQTYRSELSNLSASIQAKQQAAMTAMHDGQEKNKMGAAFIQFNNQMSAHLAAQSVIHRKTLTMGPRFLEVQPTDVIWGNIGFSLRTRNIRRAIAMAMATVLIVFWSIPVTFVASVAKLDALVSFAPFLSGIYNLPQFVVGIIQGLLPPIGLAILMALLPIFLYQFAHFGGEVLGSRKTLQVVTSYHWFSVVHVLLVTTLANGIFAAIQDISNNPGMVMQMLATSLPQASTFFLTFILTSFMQIPMMLLQIGPLIGFIIGKFLASTPRQVYAGGSTLGSVDWGTTIPVHTIAFSIGKWISEAERVSVLGGLIFPRIVDQVYVAVIIFELVILGLFILDETIAQSIVMFVLLVVTIMAIIISRNKVFRPLIKYLPIEAFHYNETDLENPEGLGAKGASATGRAGTNSGLLMVGDNGLANREVLNSQERSASPSEKVNPIPAQESFHEKAPYKDPQVPVTEPEETRQIFSPVDPSSRSPRIHIPVTNATADTVEHQRQGSIHSILPSIRVENTADSVDTNDNIISAQSPSIASPIQQQTRYESGADYPVGSANRETGILPSEPNMPSGQNSLPSISARHHLSRQGSEYGGFHRGGASSLQVLGANHSVLSASDPAAEVVVPEEYAFVNPALWKGSQPIWLPKDPRGFAELETLELNNAGLASTTDSATMDMKGKISVDVSQRDVAPGDPFWG</sequence>
<dbReference type="InterPro" id="IPR003864">
    <property type="entry name" value="CSC1/OSCA1-like_7TM"/>
</dbReference>
<feature type="compositionally biased region" description="Polar residues" evidence="1">
    <location>
        <begin position="102"/>
        <end position="111"/>
    </location>
</feature>
<evidence type="ECO:0000259" key="5">
    <source>
        <dbReference type="Pfam" id="PF14703"/>
    </source>
</evidence>
<reference evidence="6" key="1">
    <citation type="journal article" date="2020" name="Fungal Divers.">
        <title>Resolving the Mortierellaceae phylogeny through synthesis of multi-gene phylogenetics and phylogenomics.</title>
        <authorList>
            <person name="Vandepol N."/>
            <person name="Liber J."/>
            <person name="Desiro A."/>
            <person name="Na H."/>
            <person name="Kennedy M."/>
            <person name="Barry K."/>
            <person name="Grigoriev I.V."/>
            <person name="Miller A.N."/>
            <person name="O'Donnell K."/>
            <person name="Stajich J.E."/>
            <person name="Bonito G."/>
        </authorList>
    </citation>
    <scope>NUCLEOTIDE SEQUENCE</scope>
    <source>
        <strain evidence="6">KOD1015</strain>
    </source>
</reference>
<feature type="compositionally biased region" description="Low complexity" evidence="1">
    <location>
        <begin position="125"/>
        <end position="140"/>
    </location>
</feature>
<feature type="transmembrane region" description="Helical" evidence="2">
    <location>
        <begin position="493"/>
        <end position="510"/>
    </location>
</feature>
<comment type="caution">
    <text evidence="6">The sequence shown here is derived from an EMBL/GenBank/DDBJ whole genome shotgun (WGS) entry which is preliminary data.</text>
</comment>
<dbReference type="PANTHER" id="PTHR13018">
    <property type="entry name" value="PROBABLE MEMBRANE PROTEIN DUF221-RELATED"/>
    <property type="match status" value="1"/>
</dbReference>
<dbReference type="GO" id="GO:0005227">
    <property type="term" value="F:calcium-activated cation channel activity"/>
    <property type="evidence" value="ECO:0007669"/>
    <property type="project" value="InterPro"/>
</dbReference>
<feature type="region of interest" description="Disordered" evidence="1">
    <location>
        <begin position="701"/>
        <end position="745"/>
    </location>
</feature>
<dbReference type="OrthoDB" id="1076608at2759"/>